<organism evidence="16 17">
    <name type="scientific">Novosphingobium mathurense</name>
    <dbReference type="NCBI Taxonomy" id="428990"/>
    <lineage>
        <taxon>Bacteria</taxon>
        <taxon>Pseudomonadati</taxon>
        <taxon>Pseudomonadota</taxon>
        <taxon>Alphaproteobacteria</taxon>
        <taxon>Sphingomonadales</taxon>
        <taxon>Sphingomonadaceae</taxon>
        <taxon>Novosphingobium</taxon>
    </lineage>
</organism>
<evidence type="ECO:0000256" key="2">
    <source>
        <dbReference type="ARBA" id="ARBA00001946"/>
    </source>
</evidence>
<keyword evidence="5 13" id="KW-0479">Metal-binding</keyword>
<dbReference type="Proteomes" id="UP000190989">
    <property type="component" value="Unassembled WGS sequence"/>
</dbReference>
<evidence type="ECO:0000256" key="3">
    <source>
        <dbReference type="ARBA" id="ARBA00004782"/>
    </source>
</evidence>
<keyword evidence="17" id="KW-1185">Reference proteome</keyword>
<dbReference type="PANTHER" id="PTHR43069">
    <property type="entry name" value="FUMARYLACETOACETASE"/>
    <property type="match status" value="1"/>
</dbReference>
<comment type="cofactor">
    <cofactor evidence="2 13">
        <name>Mg(2+)</name>
        <dbReference type="ChEBI" id="CHEBI:18420"/>
    </cofactor>
</comment>
<dbReference type="NCBIfam" id="TIGR01266">
    <property type="entry name" value="fum_ac_acetase"/>
    <property type="match status" value="1"/>
</dbReference>
<dbReference type="PANTHER" id="PTHR43069:SF2">
    <property type="entry name" value="FUMARYLACETOACETASE"/>
    <property type="match status" value="1"/>
</dbReference>
<dbReference type="RefSeq" id="WP_079729217.1">
    <property type="nucleotide sequence ID" value="NZ_FVZE01000001.1"/>
</dbReference>
<dbReference type="InterPro" id="IPR015377">
    <property type="entry name" value="Fumarylacetoacetase_N"/>
</dbReference>
<reference evidence="17" key="1">
    <citation type="submission" date="2017-02" db="EMBL/GenBank/DDBJ databases">
        <authorList>
            <person name="Varghese N."/>
            <person name="Submissions S."/>
        </authorList>
    </citation>
    <scope>NUCLEOTIDE SEQUENCE [LARGE SCALE GENOMIC DNA]</scope>
    <source>
        <strain evidence="17">SM117</strain>
    </source>
</reference>
<dbReference type="GO" id="GO:0046872">
    <property type="term" value="F:metal ion binding"/>
    <property type="evidence" value="ECO:0007669"/>
    <property type="project" value="UniProtKB-KW"/>
</dbReference>
<evidence type="ECO:0000256" key="5">
    <source>
        <dbReference type="ARBA" id="ARBA00022723"/>
    </source>
</evidence>
<feature type="binding site" evidence="13">
    <location>
        <position position="133"/>
    </location>
    <ligand>
        <name>Ca(2+)</name>
        <dbReference type="ChEBI" id="CHEBI:29108"/>
    </ligand>
</feature>
<feature type="binding site" evidence="13">
    <location>
        <position position="263"/>
    </location>
    <ligand>
        <name>Mg(2+)</name>
        <dbReference type="ChEBI" id="CHEBI:18420"/>
    </ligand>
</feature>
<dbReference type="SUPFAM" id="SSF63433">
    <property type="entry name" value="Fumarylacetoacetate hydrolase, FAH, N-terminal domain"/>
    <property type="match status" value="1"/>
</dbReference>
<dbReference type="AlphaFoldDB" id="A0A1U6GSA4"/>
<gene>
    <name evidence="16" type="ORF">SAMN06295987_101208</name>
</gene>
<dbReference type="Pfam" id="PF01557">
    <property type="entry name" value="FAA_hydrolase"/>
    <property type="match status" value="1"/>
</dbReference>
<proteinExistence type="predicted"/>
<feature type="binding site" evidence="13">
    <location>
        <position position="205"/>
    </location>
    <ligand>
        <name>Ca(2+)</name>
        <dbReference type="ChEBI" id="CHEBI:29108"/>
    </ligand>
</feature>
<feature type="binding site" evidence="12">
    <location>
        <position position="135"/>
    </location>
    <ligand>
        <name>substrate</name>
    </ligand>
</feature>
<feature type="binding site" evidence="12">
    <location>
        <position position="366"/>
    </location>
    <ligand>
        <name>substrate</name>
    </ligand>
</feature>
<evidence type="ECO:0000256" key="1">
    <source>
        <dbReference type="ARBA" id="ARBA00001913"/>
    </source>
</evidence>
<dbReference type="GO" id="GO:0006572">
    <property type="term" value="P:L-tyrosine catabolic process"/>
    <property type="evidence" value="ECO:0007669"/>
    <property type="project" value="UniProtKB-KW"/>
</dbReference>
<dbReference type="STRING" id="428990.SAMN06295987_101208"/>
<sequence>MTFWQTDATHDPALASWVESAKGHRDFPVQNLPFGVFSPAGKAARIGVAIGDMILDLSACATAGLLPDATSGTTGSDSLNALMALPESDRRALRVRLSQLLTESDKRSAVEPHLHPANTCTLHLPARIGDYTDFYVGIHHANNVGRQFRPDNPLLPNYKYVPIGYHGRASSIRASGVPLVRPSGQRKPPEADTPVFGPSVRLDYELELGVWIGQGNDLGTPIAMAEAANHIAGFCLLNDWSARDFQAWEYQPLGPFLAKNFHSTISPWVVTPEAMAPFRMAQPPRPEGDPAPLDYLTDGKDRAHGALAVTLEVFLCSAKMREAGMEPFRLSHGPASNMYWTVQQIVTHHASNGCNLQPGDLLGTGTISAPTRDGFGSLLELTSGGKEPITLPTGETRTFLEDGDEVTLRATANAEGYVPIGFGECRAVVLPAR</sequence>
<feature type="binding site" evidence="13">
    <location>
        <position position="207"/>
    </location>
    <ligand>
        <name>Ca(2+)</name>
        <dbReference type="ChEBI" id="CHEBI:29108"/>
    </ligand>
</feature>
<protein>
    <recommendedName>
        <fullName evidence="4">fumarylacetoacetase</fullName>
        <ecNumber evidence="4">3.7.1.2</ecNumber>
    </recommendedName>
</protein>
<feature type="active site" description="Proton acceptor" evidence="11">
    <location>
        <position position="140"/>
    </location>
</feature>
<dbReference type="SUPFAM" id="SSF56529">
    <property type="entry name" value="FAH"/>
    <property type="match status" value="1"/>
</dbReference>
<dbReference type="GO" id="GO:1902000">
    <property type="term" value="P:homogentisate catabolic process"/>
    <property type="evidence" value="ECO:0007669"/>
    <property type="project" value="TreeGrafter"/>
</dbReference>
<keyword evidence="9" id="KW-0828">Tyrosine catabolism</keyword>
<keyword evidence="10" id="KW-0585">Phenylalanine catabolism</keyword>
<feature type="domain" description="Fumarylacetoacetase-like C-terminal" evidence="14">
    <location>
        <begin position="139"/>
        <end position="429"/>
    </location>
</feature>
<evidence type="ECO:0000256" key="12">
    <source>
        <dbReference type="PIRSR" id="PIRSR605959-2"/>
    </source>
</evidence>
<feature type="binding site" evidence="13">
    <location>
        <position position="239"/>
    </location>
    <ligand>
        <name>Ca(2+)</name>
        <dbReference type="ChEBI" id="CHEBI:29108"/>
    </ligand>
</feature>
<comment type="cofactor">
    <cofactor evidence="1 13">
        <name>Ca(2+)</name>
        <dbReference type="ChEBI" id="CHEBI:29108"/>
    </cofactor>
</comment>
<evidence type="ECO:0000259" key="15">
    <source>
        <dbReference type="Pfam" id="PF09298"/>
    </source>
</evidence>
<evidence type="ECO:0000256" key="7">
    <source>
        <dbReference type="ARBA" id="ARBA00022837"/>
    </source>
</evidence>
<evidence type="ECO:0000256" key="13">
    <source>
        <dbReference type="PIRSR" id="PIRSR605959-3"/>
    </source>
</evidence>
<keyword evidence="7 13" id="KW-0106">Calcium</keyword>
<feature type="domain" description="Fumarylacetoacetase N-terminal" evidence="15">
    <location>
        <begin position="30"/>
        <end position="125"/>
    </location>
</feature>
<dbReference type="Gene3D" id="2.30.30.230">
    <property type="entry name" value="Fumarylacetoacetase, N-terminal domain"/>
    <property type="match status" value="1"/>
</dbReference>
<dbReference type="InterPro" id="IPR036462">
    <property type="entry name" value="Fumarylacetoacetase_N_sf"/>
</dbReference>
<evidence type="ECO:0000256" key="4">
    <source>
        <dbReference type="ARBA" id="ARBA00012094"/>
    </source>
</evidence>
<dbReference type="Gene3D" id="3.90.850.10">
    <property type="entry name" value="Fumarylacetoacetase-like, C-terminal domain"/>
    <property type="match status" value="1"/>
</dbReference>
<evidence type="ECO:0000256" key="11">
    <source>
        <dbReference type="PIRSR" id="PIRSR605959-1"/>
    </source>
</evidence>
<keyword evidence="8 13" id="KW-0460">Magnesium</keyword>
<dbReference type="GO" id="GO:0004334">
    <property type="term" value="F:fumarylacetoacetase activity"/>
    <property type="evidence" value="ECO:0007669"/>
    <property type="project" value="UniProtKB-EC"/>
</dbReference>
<feature type="binding site" evidence="13">
    <location>
        <position position="239"/>
    </location>
    <ligand>
        <name>Mg(2+)</name>
        <dbReference type="ChEBI" id="CHEBI:18420"/>
    </ligand>
</feature>
<evidence type="ECO:0000256" key="10">
    <source>
        <dbReference type="ARBA" id="ARBA00023232"/>
    </source>
</evidence>
<feature type="binding site" evidence="13">
    <location>
        <position position="259"/>
    </location>
    <ligand>
        <name>Mg(2+)</name>
        <dbReference type="ChEBI" id="CHEBI:18420"/>
    </ligand>
</feature>
<dbReference type="InterPro" id="IPR036663">
    <property type="entry name" value="Fumarylacetoacetase_C_sf"/>
</dbReference>
<evidence type="ECO:0000256" key="9">
    <source>
        <dbReference type="ARBA" id="ARBA00022878"/>
    </source>
</evidence>
<evidence type="ECO:0000259" key="14">
    <source>
        <dbReference type="Pfam" id="PF01557"/>
    </source>
</evidence>
<feature type="binding site" evidence="12">
    <location>
        <position position="246"/>
    </location>
    <ligand>
        <name>substrate</name>
    </ligand>
</feature>
<dbReference type="Pfam" id="PF09298">
    <property type="entry name" value="FAA_hydrolase_N"/>
    <property type="match status" value="1"/>
</dbReference>
<name>A0A1U6GSA4_9SPHN</name>
<dbReference type="InterPro" id="IPR005959">
    <property type="entry name" value="Fumarylacetoacetase"/>
</dbReference>
<comment type="pathway">
    <text evidence="3">Amino-acid degradation; L-phenylalanine degradation; acetoacetate and fumarate from L-phenylalanine: step 6/6.</text>
</comment>
<dbReference type="UniPathway" id="UPA00139">
    <property type="reaction ID" value="UER00341"/>
</dbReference>
<dbReference type="InterPro" id="IPR011234">
    <property type="entry name" value="Fumarylacetoacetase-like_C"/>
</dbReference>
<accession>A0A1U6GSA4</accession>
<evidence type="ECO:0000256" key="8">
    <source>
        <dbReference type="ARBA" id="ARBA00022842"/>
    </source>
</evidence>
<feature type="binding site" evidence="12">
    <location>
        <position position="149"/>
    </location>
    <ligand>
        <name>substrate</name>
    </ligand>
</feature>
<dbReference type="EMBL" id="FVZE01000001">
    <property type="protein sequence ID" value="SLJ86364.1"/>
    <property type="molecule type" value="Genomic_DNA"/>
</dbReference>
<feature type="binding site" evidence="12">
    <location>
        <position position="250"/>
    </location>
    <ligand>
        <name>substrate</name>
    </ligand>
</feature>
<evidence type="ECO:0000313" key="16">
    <source>
        <dbReference type="EMBL" id="SLJ86364.1"/>
    </source>
</evidence>
<dbReference type="EC" id="3.7.1.2" evidence="4"/>
<keyword evidence="6 16" id="KW-0378">Hydrolase</keyword>
<evidence type="ECO:0000256" key="6">
    <source>
        <dbReference type="ARBA" id="ARBA00022801"/>
    </source>
</evidence>
<dbReference type="GO" id="GO:0006559">
    <property type="term" value="P:L-phenylalanine catabolic process"/>
    <property type="evidence" value="ECO:0007669"/>
    <property type="project" value="UniProtKB-UniPathway"/>
</dbReference>
<evidence type="ECO:0000313" key="17">
    <source>
        <dbReference type="Proteomes" id="UP000190989"/>
    </source>
</evidence>